<dbReference type="EMBL" id="QNRT01000003">
    <property type="protein sequence ID" value="RBP49770.1"/>
    <property type="molecule type" value="Genomic_DNA"/>
</dbReference>
<reference evidence="12 13" key="1">
    <citation type="submission" date="2018-06" db="EMBL/GenBank/DDBJ databases">
        <title>Genomic Encyclopedia of Type Strains, Phase IV (KMG-IV): sequencing the most valuable type-strain genomes for metagenomic binning, comparative biology and taxonomic classification.</title>
        <authorList>
            <person name="Goeker M."/>
        </authorList>
    </citation>
    <scope>NUCLEOTIDE SEQUENCE [LARGE SCALE GENOMIC DNA]</scope>
    <source>
        <strain evidence="12 13">DSM 24032</strain>
    </source>
</reference>
<evidence type="ECO:0000256" key="2">
    <source>
        <dbReference type="ARBA" id="ARBA00006247"/>
    </source>
</evidence>
<comment type="cofactor">
    <cofactor evidence="1">
        <name>Zn(2+)</name>
        <dbReference type="ChEBI" id="CHEBI:29105"/>
    </cofactor>
</comment>
<dbReference type="SUPFAM" id="SSF53187">
    <property type="entry name" value="Zn-dependent exopeptidases"/>
    <property type="match status" value="1"/>
</dbReference>
<dbReference type="GO" id="GO:0008237">
    <property type="term" value="F:metallopeptidase activity"/>
    <property type="evidence" value="ECO:0007669"/>
    <property type="project" value="UniProtKB-KW"/>
</dbReference>
<evidence type="ECO:0000256" key="10">
    <source>
        <dbReference type="SAM" id="Phobius"/>
    </source>
</evidence>
<dbReference type="InterPro" id="IPR011650">
    <property type="entry name" value="Peptidase_M20_dimer"/>
</dbReference>
<gene>
    <name evidence="12" type="ORF">DFR28_103195</name>
</gene>
<protein>
    <submittedName>
        <fullName evidence="12">Putative dipeptidase</fullName>
    </submittedName>
</protein>
<dbReference type="GO" id="GO:0006526">
    <property type="term" value="P:L-arginine biosynthetic process"/>
    <property type="evidence" value="ECO:0007669"/>
    <property type="project" value="TreeGrafter"/>
</dbReference>
<dbReference type="PANTHER" id="PTHR43808:SF31">
    <property type="entry name" value="N-ACETYL-L-CITRULLINE DEACETYLASE"/>
    <property type="match status" value="1"/>
</dbReference>
<evidence type="ECO:0000256" key="6">
    <source>
        <dbReference type="ARBA" id="ARBA00022833"/>
    </source>
</evidence>
<keyword evidence="13" id="KW-1185">Reference proteome</keyword>
<dbReference type="NCBIfam" id="TIGR01887">
    <property type="entry name" value="dipeptidaselike"/>
    <property type="match status" value="1"/>
</dbReference>
<dbReference type="InterPro" id="IPR050072">
    <property type="entry name" value="Peptidase_M20A"/>
</dbReference>
<evidence type="ECO:0000313" key="12">
    <source>
        <dbReference type="EMBL" id="RBP49770.1"/>
    </source>
</evidence>
<dbReference type="PANTHER" id="PTHR43808">
    <property type="entry name" value="ACETYLORNITHINE DEACETYLASE"/>
    <property type="match status" value="1"/>
</dbReference>
<dbReference type="Pfam" id="PF01546">
    <property type="entry name" value="Peptidase_M20"/>
    <property type="match status" value="1"/>
</dbReference>
<comment type="similarity">
    <text evidence="2">Belongs to the peptidase M20A family.</text>
</comment>
<dbReference type="AlphaFoldDB" id="A0A395JI01"/>
<evidence type="ECO:0000256" key="3">
    <source>
        <dbReference type="ARBA" id="ARBA00022670"/>
    </source>
</evidence>
<evidence type="ECO:0000256" key="9">
    <source>
        <dbReference type="ARBA" id="ARBA00023285"/>
    </source>
</evidence>
<evidence type="ECO:0000256" key="7">
    <source>
        <dbReference type="ARBA" id="ARBA00022997"/>
    </source>
</evidence>
<evidence type="ECO:0000256" key="5">
    <source>
        <dbReference type="ARBA" id="ARBA00022801"/>
    </source>
</evidence>
<dbReference type="PROSITE" id="PS00758">
    <property type="entry name" value="ARGE_DAPE_CPG2_1"/>
    <property type="match status" value="1"/>
</dbReference>
<dbReference type="InterPro" id="IPR001261">
    <property type="entry name" value="ArgE/DapE_CS"/>
</dbReference>
<feature type="domain" description="Peptidase M20 dimerisation" evidence="11">
    <location>
        <begin position="429"/>
        <end position="512"/>
    </location>
</feature>
<evidence type="ECO:0000259" key="11">
    <source>
        <dbReference type="Pfam" id="PF07687"/>
    </source>
</evidence>
<dbReference type="GO" id="GO:0016805">
    <property type="term" value="F:dipeptidase activity"/>
    <property type="evidence" value="ECO:0007669"/>
    <property type="project" value="UniProtKB-KW"/>
</dbReference>
<feature type="transmembrane region" description="Helical" evidence="10">
    <location>
        <begin position="43"/>
        <end position="61"/>
    </location>
</feature>
<keyword evidence="4" id="KW-0479">Metal-binding</keyword>
<organism evidence="12 13">
    <name type="scientific">Arenicella xantha</name>
    <dbReference type="NCBI Taxonomy" id="644221"/>
    <lineage>
        <taxon>Bacteria</taxon>
        <taxon>Pseudomonadati</taxon>
        <taxon>Pseudomonadota</taxon>
        <taxon>Gammaproteobacteria</taxon>
        <taxon>Arenicellales</taxon>
        <taxon>Arenicellaceae</taxon>
        <taxon>Arenicella</taxon>
    </lineage>
</organism>
<sequence length="652" mass="71686">MCHHGLGAYVTAKSCESNCASEVLILMKAESTQSDPDKQVVQVLYTLVLVLLHTTLIVYFDDMTRPQLDIPKSFIALAIMVAMACVVAPSHADPLQTNIAPEVASKVLEKYQGKEFKDFREFVFEVYLSGKVLFTRHEHHTLGDYVAHRQLSSKQQALIARMLGLYTRIKYQDEALDLLARLVSIETARTDDVAQHDNSAFVEMEQVLADVATDFGLDYRNIDGRVYEVTVPGNERGKLIGLHAHADVVPANPQEWGLDDGTELSPFTAQLIAGRVYGRGTQDDKNGIVAVLFAMRVIQQENIKLFNTMRLIVDTTEETTSTAVPYYLERNPTPDYNIALDGDYPVIIAEKGFGVVKAVFPVRPAEGLGGELVSLTGGLAYNQIPAVSRAVIEAPGAPALSDQVQQLAEQFIASYGNDFSIEVAANADRLELEVRGVSAHSSAPESGVNPVSRMLLFVHLLNGAELLKQNHITDAARYAQDNWGLDFYGKSMGIDFSDDFMGPLTAAFTKVELSNQHLEVAVNLRIPVGKPLPVLEQQVRAALGAWQKTTGTAMQLEYLSKAPMYRNPDGAWVNTLLDVASENLELAREFGSSAGGTSVHDLPNGVQFGLAMPNEKYTGHNANEFKSLKQFQLDLQIVVEMMVRLGQQQQLD</sequence>
<keyword evidence="10" id="KW-0812">Transmembrane</keyword>
<keyword evidence="3" id="KW-0645">Protease</keyword>
<dbReference type="GO" id="GO:0008270">
    <property type="term" value="F:zinc ion binding"/>
    <property type="evidence" value="ECO:0007669"/>
    <property type="project" value="InterPro"/>
</dbReference>
<dbReference type="Proteomes" id="UP000253083">
    <property type="component" value="Unassembled WGS sequence"/>
</dbReference>
<dbReference type="Pfam" id="PF07687">
    <property type="entry name" value="M20_dimer"/>
    <property type="match status" value="1"/>
</dbReference>
<keyword evidence="10" id="KW-0472">Membrane</keyword>
<evidence type="ECO:0000256" key="1">
    <source>
        <dbReference type="ARBA" id="ARBA00001947"/>
    </source>
</evidence>
<keyword evidence="6" id="KW-0862">Zinc</keyword>
<dbReference type="NCBIfam" id="NF004809">
    <property type="entry name" value="PRK06156.1"/>
    <property type="match status" value="1"/>
</dbReference>
<keyword evidence="7" id="KW-0224">Dipeptidase</keyword>
<evidence type="ECO:0000313" key="13">
    <source>
        <dbReference type="Proteomes" id="UP000253083"/>
    </source>
</evidence>
<dbReference type="Gene3D" id="3.40.630.10">
    <property type="entry name" value="Zn peptidases"/>
    <property type="match status" value="1"/>
</dbReference>
<dbReference type="GO" id="GO:0006508">
    <property type="term" value="P:proteolysis"/>
    <property type="evidence" value="ECO:0007669"/>
    <property type="project" value="UniProtKB-KW"/>
</dbReference>
<feature type="transmembrane region" description="Helical" evidence="10">
    <location>
        <begin position="73"/>
        <end position="92"/>
    </location>
</feature>
<accession>A0A395JI01</accession>
<dbReference type="Gene3D" id="3.30.70.360">
    <property type="match status" value="2"/>
</dbReference>
<dbReference type="GO" id="GO:0008777">
    <property type="term" value="F:acetylornithine deacetylase activity"/>
    <property type="evidence" value="ECO:0007669"/>
    <property type="project" value="TreeGrafter"/>
</dbReference>
<dbReference type="SUPFAM" id="SSF55031">
    <property type="entry name" value="Bacterial exopeptidase dimerisation domain"/>
    <property type="match status" value="1"/>
</dbReference>
<keyword evidence="8" id="KW-0482">Metalloprotease</keyword>
<comment type="caution">
    <text evidence="12">The sequence shown here is derived from an EMBL/GenBank/DDBJ whole genome shotgun (WGS) entry which is preliminary data.</text>
</comment>
<dbReference type="InterPro" id="IPR036264">
    <property type="entry name" value="Bact_exopeptidase_dim_dom"/>
</dbReference>
<evidence type="ECO:0000256" key="8">
    <source>
        <dbReference type="ARBA" id="ARBA00023049"/>
    </source>
</evidence>
<name>A0A395JI01_9GAMM</name>
<evidence type="ECO:0000256" key="4">
    <source>
        <dbReference type="ARBA" id="ARBA00022723"/>
    </source>
</evidence>
<keyword evidence="9" id="KW-0170">Cobalt</keyword>
<keyword evidence="5" id="KW-0378">Hydrolase</keyword>
<keyword evidence="10" id="KW-1133">Transmembrane helix</keyword>
<dbReference type="InterPro" id="IPR010964">
    <property type="entry name" value="M20A_pepV-rel"/>
</dbReference>
<dbReference type="InterPro" id="IPR002933">
    <property type="entry name" value="Peptidase_M20"/>
</dbReference>
<proteinExistence type="inferred from homology"/>
<dbReference type="InParanoid" id="A0A395JI01"/>